<protein>
    <recommendedName>
        <fullName evidence="1">N-acetyltransferase domain-containing protein</fullName>
    </recommendedName>
</protein>
<dbReference type="OrthoDB" id="4072826at2759"/>
<comment type="caution">
    <text evidence="2">The sequence shown here is derived from an EMBL/GenBank/DDBJ whole genome shotgun (WGS) entry which is preliminary data.</text>
</comment>
<dbReference type="AlphaFoldDB" id="A0A135UKK4"/>
<dbReference type="Pfam" id="PF13302">
    <property type="entry name" value="Acetyltransf_3"/>
    <property type="match status" value="1"/>
</dbReference>
<dbReference type="InterPro" id="IPR051531">
    <property type="entry name" value="N-acetyltransferase"/>
</dbReference>
<dbReference type="PANTHER" id="PTHR43792:SF1">
    <property type="entry name" value="N-ACETYLTRANSFERASE DOMAIN-CONTAINING PROTEIN"/>
    <property type="match status" value="1"/>
</dbReference>
<dbReference type="Proteomes" id="UP000070121">
    <property type="component" value="Unassembled WGS sequence"/>
</dbReference>
<organism evidence="2 3">
    <name type="scientific">Colletotrichum salicis</name>
    <dbReference type="NCBI Taxonomy" id="1209931"/>
    <lineage>
        <taxon>Eukaryota</taxon>
        <taxon>Fungi</taxon>
        <taxon>Dikarya</taxon>
        <taxon>Ascomycota</taxon>
        <taxon>Pezizomycotina</taxon>
        <taxon>Sordariomycetes</taxon>
        <taxon>Hypocreomycetidae</taxon>
        <taxon>Glomerellales</taxon>
        <taxon>Glomerellaceae</taxon>
        <taxon>Colletotrichum</taxon>
        <taxon>Colletotrichum acutatum species complex</taxon>
    </lineage>
</organism>
<proteinExistence type="predicted"/>
<evidence type="ECO:0000313" key="2">
    <source>
        <dbReference type="EMBL" id="KXH60918.1"/>
    </source>
</evidence>
<dbReference type="EMBL" id="JFFI01001338">
    <property type="protein sequence ID" value="KXH60918.1"/>
    <property type="molecule type" value="Genomic_DNA"/>
</dbReference>
<dbReference type="GO" id="GO:0016747">
    <property type="term" value="F:acyltransferase activity, transferring groups other than amino-acyl groups"/>
    <property type="evidence" value="ECO:0007669"/>
    <property type="project" value="InterPro"/>
</dbReference>
<dbReference type="InterPro" id="IPR016181">
    <property type="entry name" value="Acyl_CoA_acyltransferase"/>
</dbReference>
<name>A0A135UKK4_9PEZI</name>
<evidence type="ECO:0000313" key="3">
    <source>
        <dbReference type="Proteomes" id="UP000070121"/>
    </source>
</evidence>
<dbReference type="Gene3D" id="3.40.630.30">
    <property type="match status" value="1"/>
</dbReference>
<reference evidence="2 3" key="1">
    <citation type="submission" date="2014-02" db="EMBL/GenBank/DDBJ databases">
        <title>The genome sequence of Colletotrichum salicis CBS 607.94.</title>
        <authorList>
            <person name="Baroncelli R."/>
            <person name="Thon M.R."/>
        </authorList>
    </citation>
    <scope>NUCLEOTIDE SEQUENCE [LARGE SCALE GENOMIC DNA]</scope>
    <source>
        <strain evidence="2 3">CBS 607.94</strain>
    </source>
</reference>
<feature type="domain" description="N-acetyltransferase" evidence="1">
    <location>
        <begin position="9"/>
        <end position="190"/>
    </location>
</feature>
<accession>A0A135UKK4</accession>
<dbReference type="SUPFAM" id="SSF55729">
    <property type="entry name" value="Acyl-CoA N-acyltransferases (Nat)"/>
    <property type="match status" value="1"/>
</dbReference>
<evidence type="ECO:0000259" key="1">
    <source>
        <dbReference type="Pfam" id="PF13302"/>
    </source>
</evidence>
<dbReference type="STRING" id="1209931.A0A135UKK4"/>
<sequence length="256" mass="29222">MTSQRPKPRFWLEPLDLQKHLQGFHELSSDEEAALWSTQLHTTTLEASKERMEKALTSEPWHLSCAVMISDYTPPSLPPDDKEDVTSTTKETKMIGIIRTTRASAWGLSIGYKLRSDCWGKGYTTHAIRVFLEMYWSRSRVAPREEVFVSVGVKEAENEMNGGEVEVTHLIAQVDPENVGSMKVSEKCGGRLVAVEMECVKVWRFGEMRDMAVWRFGKPFDGHVEKDFCVERGELLFGDHMTFEPSNSIDMRDTKL</sequence>
<keyword evidence="3" id="KW-1185">Reference proteome</keyword>
<dbReference type="InterPro" id="IPR000182">
    <property type="entry name" value="GNAT_dom"/>
</dbReference>
<gene>
    <name evidence="2" type="ORF">CSAL01_11554</name>
</gene>
<dbReference type="PANTHER" id="PTHR43792">
    <property type="entry name" value="GNAT FAMILY, PUTATIVE (AFU_ORTHOLOGUE AFUA_3G00765)-RELATED-RELATED"/>
    <property type="match status" value="1"/>
</dbReference>